<keyword evidence="1" id="KW-1133">Transmembrane helix</keyword>
<reference evidence="2 3" key="1">
    <citation type="submission" date="2015-01" db="EMBL/GenBank/DDBJ databases">
        <authorList>
            <person name="Filippidou S."/>
            <person name="Jeanneret N."/>
            <person name="Russel-Delif L."/>
            <person name="Junier T."/>
            <person name="Wunderlin T."/>
            <person name="Molina V."/>
            <person name="Johnson S.L."/>
            <person name="Davenport K.W."/>
            <person name="Chain P.S."/>
            <person name="Dorador C."/>
            <person name="Junier P."/>
        </authorList>
    </citation>
    <scope>NUCLEOTIDE SEQUENCE [LARGE SCALE GENOMIC DNA]</scope>
    <source>
        <strain evidence="2 3">Et7/4</strain>
    </source>
</reference>
<dbReference type="InterPro" id="IPR052524">
    <property type="entry name" value="MFS_Cyanate_Porter"/>
</dbReference>
<keyword evidence="1" id="KW-0472">Membrane</keyword>
<comment type="caution">
    <text evidence="2">The sequence shown here is derived from an EMBL/GenBank/DDBJ whole genome shotgun (WGS) entry which is preliminary data.</text>
</comment>
<sequence length="82" mass="8663">MAFSLAMMLFTLRTRRPLAAAQLSAMAQSVGYLLAASGPPLFGVLYDASGQFTAPLGMLLVVCAAMMVFGLGAARNQYVEED</sequence>
<dbReference type="PANTHER" id="PTHR23523:SF2">
    <property type="entry name" value="2-NITROIMIDAZOLE TRANSPORTER"/>
    <property type="match status" value="1"/>
</dbReference>
<dbReference type="PANTHER" id="PTHR23523">
    <property type="match status" value="1"/>
</dbReference>
<organism evidence="2 3">
    <name type="scientific">Geobacillus kaustophilus</name>
    <dbReference type="NCBI Taxonomy" id="1462"/>
    <lineage>
        <taxon>Bacteria</taxon>
        <taxon>Bacillati</taxon>
        <taxon>Bacillota</taxon>
        <taxon>Bacilli</taxon>
        <taxon>Bacillales</taxon>
        <taxon>Anoxybacillaceae</taxon>
        <taxon>Geobacillus</taxon>
        <taxon>Geobacillus thermoleovorans group</taxon>
    </lineage>
</organism>
<dbReference type="PATRIC" id="fig|1462.6.peg.823"/>
<evidence type="ECO:0000313" key="3">
    <source>
        <dbReference type="Proteomes" id="UP000032522"/>
    </source>
</evidence>
<dbReference type="AlphaFoldDB" id="A0A0D8BY55"/>
<dbReference type="EMBL" id="JYBP01000003">
    <property type="protein sequence ID" value="KJE28292.1"/>
    <property type="molecule type" value="Genomic_DNA"/>
</dbReference>
<evidence type="ECO:0000313" key="2">
    <source>
        <dbReference type="EMBL" id="KJE28292.1"/>
    </source>
</evidence>
<keyword evidence="1" id="KW-0812">Transmembrane</keyword>
<dbReference type="SUPFAM" id="SSF103473">
    <property type="entry name" value="MFS general substrate transporter"/>
    <property type="match status" value="1"/>
</dbReference>
<dbReference type="InterPro" id="IPR036259">
    <property type="entry name" value="MFS_trans_sf"/>
</dbReference>
<proteinExistence type="predicted"/>
<feature type="transmembrane region" description="Helical" evidence="1">
    <location>
        <begin position="51"/>
        <end position="74"/>
    </location>
</feature>
<dbReference type="Proteomes" id="UP000032522">
    <property type="component" value="Unassembled WGS sequence"/>
</dbReference>
<evidence type="ECO:0000256" key="1">
    <source>
        <dbReference type="SAM" id="Phobius"/>
    </source>
</evidence>
<protein>
    <submittedName>
        <fullName evidence="2">YycB domain protein</fullName>
    </submittedName>
</protein>
<accession>A0A0D8BY55</accession>
<name>A0A0D8BY55_GEOKU</name>
<gene>
    <name evidence="2" type="primary">yycB</name>
    <name evidence="2" type="ORF">LG52_678</name>
</gene>